<organism evidence="1">
    <name type="scientific">hydrothermal vent metagenome</name>
    <dbReference type="NCBI Taxonomy" id="652676"/>
    <lineage>
        <taxon>unclassified sequences</taxon>
        <taxon>metagenomes</taxon>
        <taxon>ecological metagenomes</taxon>
    </lineage>
</organism>
<protein>
    <submittedName>
        <fullName evidence="1">Uncharacterized protein</fullName>
    </submittedName>
</protein>
<proteinExistence type="predicted"/>
<accession>A0A3B0VQA3</accession>
<dbReference type="EMBL" id="UOEU01000483">
    <property type="protein sequence ID" value="VAW33784.1"/>
    <property type="molecule type" value="Genomic_DNA"/>
</dbReference>
<evidence type="ECO:0000313" key="1">
    <source>
        <dbReference type="EMBL" id="VAW33784.1"/>
    </source>
</evidence>
<name>A0A3B0VQA3_9ZZZZ</name>
<reference evidence="1" key="1">
    <citation type="submission" date="2018-06" db="EMBL/GenBank/DDBJ databases">
        <authorList>
            <person name="Zhirakovskaya E."/>
        </authorList>
    </citation>
    <scope>NUCLEOTIDE SEQUENCE</scope>
</reference>
<dbReference type="AlphaFoldDB" id="A0A3B0VQA3"/>
<gene>
    <name evidence="1" type="ORF">MNBD_CHLOROFLEXI01-1174</name>
</gene>
<sequence length="113" mass="12210">MSLKMKVATPAIFTLVMITASFLILSSTSTQAQAAVPNELVKQLEQVEDPQQEQSIVRPKLILNVSIAPEPIVGEIVTLGFAATLQLIDRNLLASFLQKRIIGALNRAGGKNK</sequence>